<keyword evidence="2" id="KW-1185">Reference proteome</keyword>
<protein>
    <recommendedName>
        <fullName evidence="3">Acyl carrier protein</fullName>
    </recommendedName>
</protein>
<dbReference type="RefSeq" id="WP_380531733.1">
    <property type="nucleotide sequence ID" value="NZ_JBHFAB010000002.1"/>
</dbReference>
<comment type="caution">
    <text evidence="1">The sequence shown here is derived from an EMBL/GenBank/DDBJ whole genome shotgun (WGS) entry which is preliminary data.</text>
</comment>
<dbReference type="Proteomes" id="UP001592531">
    <property type="component" value="Unassembled WGS sequence"/>
</dbReference>
<evidence type="ECO:0000313" key="1">
    <source>
        <dbReference type="EMBL" id="MFC1415651.1"/>
    </source>
</evidence>
<organism evidence="1 2">
    <name type="scientific">Streptacidiphilus cavernicola</name>
    <dbReference type="NCBI Taxonomy" id="3342716"/>
    <lineage>
        <taxon>Bacteria</taxon>
        <taxon>Bacillati</taxon>
        <taxon>Actinomycetota</taxon>
        <taxon>Actinomycetes</taxon>
        <taxon>Kitasatosporales</taxon>
        <taxon>Streptomycetaceae</taxon>
        <taxon>Streptacidiphilus</taxon>
    </lineage>
</organism>
<evidence type="ECO:0000313" key="2">
    <source>
        <dbReference type="Proteomes" id="UP001592531"/>
    </source>
</evidence>
<name>A0ABV6VPH5_9ACTN</name>
<proteinExistence type="predicted"/>
<gene>
    <name evidence="1" type="ORF">ACEZDE_03195</name>
</gene>
<sequence>MSGPDAGTAPDAPDAGEAGEAALRHRICELLRDVVDEDAAWLDAIGPGTRIDGELLVESHELAAWSLALRQHYGDRVDLVEHVAGLDIDQIIELTVADVAAYVAARRGAAPSPAVGD</sequence>
<reference evidence="1 2" key="1">
    <citation type="submission" date="2024-09" db="EMBL/GenBank/DDBJ databases">
        <authorList>
            <person name="Lee S.D."/>
        </authorList>
    </citation>
    <scope>NUCLEOTIDE SEQUENCE [LARGE SCALE GENOMIC DNA]</scope>
    <source>
        <strain evidence="1 2">N8-3</strain>
    </source>
</reference>
<dbReference type="EMBL" id="JBHFAB010000002">
    <property type="protein sequence ID" value="MFC1415651.1"/>
    <property type="molecule type" value="Genomic_DNA"/>
</dbReference>
<accession>A0ABV6VPH5</accession>
<evidence type="ECO:0008006" key="3">
    <source>
        <dbReference type="Google" id="ProtNLM"/>
    </source>
</evidence>